<proteinExistence type="predicted"/>
<feature type="region of interest" description="Disordered" evidence="1">
    <location>
        <begin position="110"/>
        <end position="221"/>
    </location>
</feature>
<comment type="caution">
    <text evidence="3">The sequence shown here is derived from an EMBL/GenBank/DDBJ whole genome shotgun (WGS) entry which is preliminary data.</text>
</comment>
<dbReference type="EMBL" id="AMWN01000003">
    <property type="protein sequence ID" value="EXJ90854.1"/>
    <property type="molecule type" value="Genomic_DNA"/>
</dbReference>
<feature type="region of interest" description="Disordered" evidence="1">
    <location>
        <begin position="407"/>
        <end position="626"/>
    </location>
</feature>
<dbReference type="InterPro" id="IPR055936">
    <property type="entry name" value="DUF7514"/>
</dbReference>
<dbReference type="RefSeq" id="XP_007723048.1">
    <property type="nucleotide sequence ID" value="XM_007724858.1"/>
</dbReference>
<evidence type="ECO:0000313" key="4">
    <source>
        <dbReference type="Proteomes" id="UP000019484"/>
    </source>
</evidence>
<evidence type="ECO:0000256" key="1">
    <source>
        <dbReference type="SAM" id="MobiDB-lite"/>
    </source>
</evidence>
<name>W9Z8P2_9EURO</name>
<feature type="domain" description="DUF7514" evidence="2">
    <location>
        <begin position="230"/>
        <end position="392"/>
    </location>
</feature>
<feature type="compositionally biased region" description="Low complexity" evidence="1">
    <location>
        <begin position="737"/>
        <end position="755"/>
    </location>
</feature>
<evidence type="ECO:0000313" key="3">
    <source>
        <dbReference type="EMBL" id="EXJ90854.1"/>
    </source>
</evidence>
<feature type="compositionally biased region" description="Polar residues" evidence="1">
    <location>
        <begin position="24"/>
        <end position="36"/>
    </location>
</feature>
<evidence type="ECO:0000259" key="2">
    <source>
        <dbReference type="Pfam" id="PF24355"/>
    </source>
</evidence>
<feature type="compositionally biased region" description="Basic and acidic residues" evidence="1">
    <location>
        <begin position="479"/>
        <end position="493"/>
    </location>
</feature>
<feature type="compositionally biased region" description="Basic and acidic residues" evidence="1">
    <location>
        <begin position="196"/>
        <end position="208"/>
    </location>
</feature>
<feature type="compositionally biased region" description="Polar residues" evidence="1">
    <location>
        <begin position="119"/>
        <end position="135"/>
    </location>
</feature>
<keyword evidence="4" id="KW-1185">Reference proteome</keyword>
<feature type="compositionally biased region" description="Basic and acidic residues" evidence="1">
    <location>
        <begin position="640"/>
        <end position="649"/>
    </location>
</feature>
<organism evidence="3 4">
    <name type="scientific">Capronia coronata CBS 617.96</name>
    <dbReference type="NCBI Taxonomy" id="1182541"/>
    <lineage>
        <taxon>Eukaryota</taxon>
        <taxon>Fungi</taxon>
        <taxon>Dikarya</taxon>
        <taxon>Ascomycota</taxon>
        <taxon>Pezizomycotina</taxon>
        <taxon>Eurotiomycetes</taxon>
        <taxon>Chaetothyriomycetidae</taxon>
        <taxon>Chaetothyriales</taxon>
        <taxon>Herpotrichiellaceae</taxon>
        <taxon>Capronia</taxon>
    </lineage>
</organism>
<dbReference type="Pfam" id="PF24355">
    <property type="entry name" value="DUF7514"/>
    <property type="match status" value="1"/>
</dbReference>
<protein>
    <recommendedName>
        <fullName evidence="2">DUF7514 domain-containing protein</fullName>
    </recommendedName>
</protein>
<sequence length="755" mass="82678">MASYIDSDLAQPTATGAGIRDNGDSWTTHLSSSNVMYNDGHDQRPRGSSTSARDPVDKNPSKYQQAHQPINDAVTSAVNNSNATSTAAISPELLQQITAQITASVLQQLKPTDLPPPLNQSQTSGSHMDANSSAGESPPPDRSAVYTPPSPYRTSEDGGLAQPSPQSPPYSNQSFARATSPPHERRAASPLGRGGHPPESEVNQERPSRPKGPKRISTGGDVTTLERVWGTLFDEQGQATERLGQFLRGVATHLIEDYEPKNSLVVTPTKLQRYYEETKLANEIYPWKVVFDDRTSSISRMFREIGAQHHLVQVKLTERPDIPGLTPQGFETWATLLLKAHPDQEFERLAKTALDMPISNPENRRERFPKELSRRLFPVHADVEIAEKLQKAMSTHCNVVLPLRQSSAADPSTRASPPNQPSEQPSQKAAPRPPPEEQAFVNNAVKTSPVLPQTGPGRQREAQTEASFDGSGAVTDQNPADHRAPPPIERERQPYIAAPGAGKSHDINEKSPTAPGFKPPPPPGPPLEVNTGRASSVNPSSRVNDNFRPPPTPVAIHQRPPPAPIDVPETRHRSNSTYHRDQPRPGRNRSPSMAKDTGSSSYMRRSEADLGYSPTSHYPYSGVDPYDDARRYREYEAHRERLANDRYDAARMAAYDPRERERDRDGRDGRPRMGSVSAFDGPQSARGAPPPYSAPGASADEEYYRDHGPASTTSYNAPGPISTGFQPPPSVPRDSAYGSYPPTGSYPPSSYRDVR</sequence>
<dbReference type="STRING" id="1182541.W9Z8P2"/>
<dbReference type="PANTHER" id="PTHR39611:SF1">
    <property type="entry name" value="HYDROXYPROLINE-RICH GLYCOPROTEIN DZ-HRGP"/>
    <property type="match status" value="1"/>
</dbReference>
<feature type="compositionally biased region" description="Polar residues" evidence="1">
    <location>
        <begin position="532"/>
        <end position="544"/>
    </location>
</feature>
<gene>
    <name evidence="3" type="ORF">A1O1_03959</name>
</gene>
<dbReference type="eggNOG" id="ENOG502S6DG">
    <property type="taxonomic scope" value="Eukaryota"/>
</dbReference>
<feature type="compositionally biased region" description="Pro residues" evidence="1">
    <location>
        <begin position="517"/>
        <end position="526"/>
    </location>
</feature>
<feature type="compositionally biased region" description="Basic and acidic residues" evidence="1">
    <location>
        <begin position="656"/>
        <end position="671"/>
    </location>
</feature>
<dbReference type="AlphaFoldDB" id="W9Z8P2"/>
<feature type="region of interest" description="Disordered" evidence="1">
    <location>
        <begin position="1"/>
        <end position="68"/>
    </location>
</feature>
<dbReference type="GeneID" id="19158847"/>
<reference evidence="3 4" key="1">
    <citation type="submission" date="2013-03" db="EMBL/GenBank/DDBJ databases">
        <title>The Genome Sequence of Capronia coronata CBS 617.96.</title>
        <authorList>
            <consortium name="The Broad Institute Genomics Platform"/>
            <person name="Cuomo C."/>
            <person name="de Hoog S."/>
            <person name="Gorbushina A."/>
            <person name="Walker B."/>
            <person name="Young S.K."/>
            <person name="Zeng Q."/>
            <person name="Gargeya S."/>
            <person name="Fitzgerald M."/>
            <person name="Haas B."/>
            <person name="Abouelleil A."/>
            <person name="Allen A.W."/>
            <person name="Alvarado L."/>
            <person name="Arachchi H.M."/>
            <person name="Berlin A.M."/>
            <person name="Chapman S.B."/>
            <person name="Gainer-Dewar J."/>
            <person name="Goldberg J."/>
            <person name="Griggs A."/>
            <person name="Gujja S."/>
            <person name="Hansen M."/>
            <person name="Howarth C."/>
            <person name="Imamovic A."/>
            <person name="Ireland A."/>
            <person name="Larimer J."/>
            <person name="McCowan C."/>
            <person name="Murphy C."/>
            <person name="Pearson M."/>
            <person name="Poon T.W."/>
            <person name="Priest M."/>
            <person name="Roberts A."/>
            <person name="Saif S."/>
            <person name="Shea T."/>
            <person name="Sisk P."/>
            <person name="Sykes S."/>
            <person name="Wortman J."/>
            <person name="Nusbaum C."/>
            <person name="Birren B."/>
        </authorList>
    </citation>
    <scope>NUCLEOTIDE SEQUENCE [LARGE SCALE GENOMIC DNA]</scope>
    <source>
        <strain evidence="3 4">CBS 617.96</strain>
    </source>
</reference>
<feature type="region of interest" description="Disordered" evidence="1">
    <location>
        <begin position="640"/>
        <end position="755"/>
    </location>
</feature>
<dbReference type="Proteomes" id="UP000019484">
    <property type="component" value="Unassembled WGS sequence"/>
</dbReference>
<feature type="compositionally biased region" description="Basic and acidic residues" evidence="1">
    <location>
        <begin position="568"/>
        <end position="584"/>
    </location>
</feature>
<feature type="compositionally biased region" description="Pro residues" evidence="1">
    <location>
        <begin position="548"/>
        <end position="565"/>
    </location>
</feature>
<dbReference type="HOGENOM" id="CLU_021115_0_0_1"/>
<dbReference type="OrthoDB" id="5413703at2759"/>
<accession>W9Z8P2</accession>
<dbReference type="PANTHER" id="PTHR39611">
    <property type="entry name" value="HYDROXYPROLINE-RICH GLYCOPROTEIN DZ-HRGP-RELATED"/>
    <property type="match status" value="1"/>
</dbReference>